<organism evidence="1 2">
    <name type="scientific">Purpureocillium lilacinum</name>
    <name type="common">Paecilomyces lilacinus</name>
    <dbReference type="NCBI Taxonomy" id="33203"/>
    <lineage>
        <taxon>Eukaryota</taxon>
        <taxon>Fungi</taxon>
        <taxon>Dikarya</taxon>
        <taxon>Ascomycota</taxon>
        <taxon>Pezizomycotina</taxon>
        <taxon>Sordariomycetes</taxon>
        <taxon>Hypocreomycetidae</taxon>
        <taxon>Hypocreales</taxon>
        <taxon>Ophiocordycipitaceae</taxon>
        <taxon>Purpureocillium</taxon>
    </lineage>
</organism>
<name>A0ACC4D9K3_PURLI</name>
<proteinExistence type="predicted"/>
<protein>
    <submittedName>
        <fullName evidence="1">Uncharacterized protein</fullName>
    </submittedName>
</protein>
<sequence>MPSESVSEPSPVSSSRAQSHSDATFVCSWSGCGRMYRKREHLQRHERSHTLLFMIFEQKSPAKCPGSVSCVSLKVRCDGQRGTTCSRCTASGRECMYRNDNTGNVSEQPIEVNSELPSETGRASSSSSPGQPAASSVLEQPTTVPTTEISTLPFEPLYGLATDASESFFGWDIGDVELGHMDILNMSPLNWFHNTDAAPSITHQITPAKAISLPPSSELIRDAQPPDTPWPHVYRPSETDSQLSLSPIVQSTPSIFRDPNLDFIKESSREAMMTLVSTTNQPNWPVVDTLSVCVNLYFRHFHDTLPIIRRSKMRTSDAPPILLLAMASIGAMYSRDKLSGLAIALNELTRRAISYMRESDQRAMFDTTFVQASLLQSTFGLFCGSRMLYQHAEISRGSLVTAARRMHLLRPSLSFVKELQKRSESPSDEELRRAQADDDERRNLGWGIYLYDMQISALLNIAPLLSVGEINGTMKPTTQHHHTQVIRRTKMHPISELFWIPALTRDFASATEFVWAVCGSPHAVQPSLCRDNLYRLAFPPTFNYNPQELLDQLSASSHSLPNKPNSLIVSVSALSHLGHMQFTWPGFLNNVKIAAGKSGTKESKHDARSWVRARIEEDPIGTRSILAHAGQLSTLLSRFTFDSPAETVLTLDLALTFWAILKFSTSMGESSPSQRRTIITWSDHAGASEWMRNGGQVSFQGLGDLTDLSSAKVLSIFSERLESMPWGLAQRFKHVLMSLEIE</sequence>
<comment type="caution">
    <text evidence="1">The sequence shown here is derived from an EMBL/GenBank/DDBJ whole genome shotgun (WGS) entry which is preliminary data.</text>
</comment>
<evidence type="ECO:0000313" key="2">
    <source>
        <dbReference type="Proteomes" id="UP001638806"/>
    </source>
</evidence>
<dbReference type="EMBL" id="JBGNUJ010000012">
    <property type="protein sequence ID" value="KAL3952999.1"/>
    <property type="molecule type" value="Genomic_DNA"/>
</dbReference>
<gene>
    <name evidence="1" type="ORF">ACCO45_012942</name>
</gene>
<accession>A0ACC4D9K3</accession>
<dbReference type="Proteomes" id="UP001638806">
    <property type="component" value="Unassembled WGS sequence"/>
</dbReference>
<keyword evidence="2" id="KW-1185">Reference proteome</keyword>
<evidence type="ECO:0000313" key="1">
    <source>
        <dbReference type="EMBL" id="KAL3952999.1"/>
    </source>
</evidence>
<reference evidence="1" key="1">
    <citation type="submission" date="2024-12" db="EMBL/GenBank/DDBJ databases">
        <title>Comparative genomics and development of molecular markers within Purpureocillium lilacinum and among Purpureocillium species.</title>
        <authorList>
            <person name="Yeh Z.-Y."/>
            <person name="Ni N.-T."/>
            <person name="Lo P.-H."/>
            <person name="Mushyakhwo K."/>
            <person name="Lin C.-F."/>
            <person name="Nai Y.-S."/>
        </authorList>
    </citation>
    <scope>NUCLEOTIDE SEQUENCE</scope>
    <source>
        <strain evidence="1">NCHU-NPUST-175</strain>
    </source>
</reference>